<comment type="caution">
    <text evidence="4">The sequence shown here is derived from an EMBL/GenBank/DDBJ whole genome shotgun (WGS) entry which is preliminary data.</text>
</comment>
<name>A0A511ZH80_9BACI</name>
<dbReference type="Gene3D" id="3.90.1150.10">
    <property type="entry name" value="Aspartate Aminotransferase, domain 1"/>
    <property type="match status" value="1"/>
</dbReference>
<dbReference type="PANTHER" id="PTHR43586:SF8">
    <property type="entry name" value="CYSTEINE DESULFURASE 1, CHLOROPLASTIC"/>
    <property type="match status" value="1"/>
</dbReference>
<dbReference type="InterPro" id="IPR015424">
    <property type="entry name" value="PyrdxlP-dep_Trfase"/>
</dbReference>
<dbReference type="InterPro" id="IPR015421">
    <property type="entry name" value="PyrdxlP-dep_Trfase_major"/>
</dbReference>
<evidence type="ECO:0000259" key="3">
    <source>
        <dbReference type="Pfam" id="PF00266"/>
    </source>
</evidence>
<dbReference type="SUPFAM" id="SSF53383">
    <property type="entry name" value="PLP-dependent transferases"/>
    <property type="match status" value="1"/>
</dbReference>
<comment type="cofactor">
    <cofactor evidence="1">
        <name>pyridoxal 5'-phosphate</name>
        <dbReference type="ChEBI" id="CHEBI:597326"/>
    </cofactor>
</comment>
<gene>
    <name evidence="4" type="ORF">OSO01_15380</name>
</gene>
<organism evidence="4 5">
    <name type="scientific">Oceanobacillus sojae</name>
    <dbReference type="NCBI Taxonomy" id="582851"/>
    <lineage>
        <taxon>Bacteria</taxon>
        <taxon>Bacillati</taxon>
        <taxon>Bacillota</taxon>
        <taxon>Bacilli</taxon>
        <taxon>Bacillales</taxon>
        <taxon>Bacillaceae</taxon>
        <taxon>Oceanobacillus</taxon>
    </lineage>
</organism>
<dbReference type="Proteomes" id="UP000321558">
    <property type="component" value="Unassembled WGS sequence"/>
</dbReference>
<dbReference type="RefSeq" id="WP_147209828.1">
    <property type="nucleotide sequence ID" value="NZ_BJYM01000005.1"/>
</dbReference>
<keyword evidence="2" id="KW-0663">Pyridoxal phosphate</keyword>
<dbReference type="Pfam" id="PF00266">
    <property type="entry name" value="Aminotran_5"/>
    <property type="match status" value="1"/>
</dbReference>
<protein>
    <submittedName>
        <fullName evidence="4">Cysteine desulfurase-like protein</fullName>
    </submittedName>
</protein>
<evidence type="ECO:0000313" key="4">
    <source>
        <dbReference type="EMBL" id="GEN86799.1"/>
    </source>
</evidence>
<proteinExistence type="predicted"/>
<keyword evidence="5" id="KW-1185">Reference proteome</keyword>
<dbReference type="Gene3D" id="3.40.640.10">
    <property type="entry name" value="Type I PLP-dependent aspartate aminotransferase-like (Major domain)"/>
    <property type="match status" value="1"/>
</dbReference>
<dbReference type="AlphaFoldDB" id="A0A511ZH80"/>
<evidence type="ECO:0000256" key="2">
    <source>
        <dbReference type="ARBA" id="ARBA00022898"/>
    </source>
</evidence>
<feature type="domain" description="Aminotransferase class V" evidence="3">
    <location>
        <begin position="71"/>
        <end position="421"/>
    </location>
</feature>
<dbReference type="PANTHER" id="PTHR43586">
    <property type="entry name" value="CYSTEINE DESULFURASE"/>
    <property type="match status" value="1"/>
</dbReference>
<dbReference type="GO" id="GO:0003824">
    <property type="term" value="F:catalytic activity"/>
    <property type="evidence" value="ECO:0007669"/>
    <property type="project" value="UniProtKB-ARBA"/>
</dbReference>
<accession>A0A511ZH80</accession>
<dbReference type="InterPro" id="IPR000192">
    <property type="entry name" value="Aminotrans_V_dom"/>
</dbReference>
<dbReference type="InterPro" id="IPR015422">
    <property type="entry name" value="PyrdxlP-dep_Trfase_small"/>
</dbReference>
<evidence type="ECO:0000313" key="5">
    <source>
        <dbReference type="Proteomes" id="UP000321558"/>
    </source>
</evidence>
<reference evidence="4 5" key="1">
    <citation type="submission" date="2019-07" db="EMBL/GenBank/DDBJ databases">
        <title>Whole genome shotgun sequence of Oceanobacillus sojae NBRC 105379.</title>
        <authorList>
            <person name="Hosoyama A."/>
            <person name="Uohara A."/>
            <person name="Ohji S."/>
            <person name="Ichikawa N."/>
        </authorList>
    </citation>
    <scope>NUCLEOTIDE SEQUENCE [LARGE SCALE GENOMIC DNA]</scope>
    <source>
        <strain evidence="4 5">NBRC 105379</strain>
    </source>
</reference>
<dbReference type="STRING" id="582851.GCA_900162665_03257"/>
<evidence type="ECO:0000256" key="1">
    <source>
        <dbReference type="ARBA" id="ARBA00001933"/>
    </source>
</evidence>
<sequence length="433" mass="48090">MSNQQIEKIQNEGEFFSPQLQKEIKDKFYYLDEDPKYGERLFFENSGGSLRLKSAVEIKAFIESFPDCPDRVHNRSLDLQEIKKQSIEDMTKVIFGADEGSIITQLSASQVMFQIAETIAENVPGKNIVTSAMEHPSAYDAASYAAQKMGMELRVAKANPDTGGIDAAEVAALVDEDTCFVSIMSASNISGSIMDIKEIAAQSRKIKPDLYVITDAVQHAPHGVIDVKDTGVDAVTMAPYKFFGNRGIGIGWVSPRLANLRHHKLLAKKSDEWELGSPTPSNYASISAIVDYVCWIGENYTDTKNRRALFVKGMEKIHLHERALLSALLNGTKNARGLRENPMVTIYTDTQSLLHKDLIVAIGFDHLDYSAAAREYGKRGCIVFERIMGSPYSERMLISLGIPGAIRVSPMHCHDISDIEKFLEITESISELE</sequence>
<dbReference type="OrthoDB" id="7801625at2"/>
<dbReference type="EMBL" id="BJYM01000005">
    <property type="protein sequence ID" value="GEN86799.1"/>
    <property type="molecule type" value="Genomic_DNA"/>
</dbReference>